<keyword evidence="6" id="KW-1133">Transmembrane helix</keyword>
<dbReference type="Gene3D" id="2.60.120.260">
    <property type="entry name" value="Galactose-binding domain-like"/>
    <property type="match status" value="1"/>
</dbReference>
<comment type="similarity">
    <text evidence="2">Belongs to the glycosyl hydrolase 2 family.</text>
</comment>
<feature type="transmembrane region" description="Helical" evidence="6">
    <location>
        <begin position="54"/>
        <end position="75"/>
    </location>
</feature>
<dbReference type="SUPFAM" id="SSF51445">
    <property type="entry name" value="(Trans)glycosidases"/>
    <property type="match status" value="1"/>
</dbReference>
<accession>A0A173ZMH7</accession>
<dbReference type="Pfam" id="PF02837">
    <property type="entry name" value="Glyco_hydro_2_N"/>
    <property type="match status" value="1"/>
</dbReference>
<dbReference type="AlphaFoldDB" id="A0A173ZMH7"/>
<keyword evidence="6" id="KW-0812">Transmembrane</keyword>
<dbReference type="Proteomes" id="UP000183766">
    <property type="component" value="Unassembled WGS sequence"/>
</dbReference>
<evidence type="ECO:0000256" key="5">
    <source>
        <dbReference type="ARBA" id="ARBA00023295"/>
    </source>
</evidence>
<dbReference type="InterPro" id="IPR036156">
    <property type="entry name" value="Beta-gal/glucu_dom_sf"/>
</dbReference>
<dbReference type="GO" id="GO:0005990">
    <property type="term" value="P:lactose catabolic process"/>
    <property type="evidence" value="ECO:0007669"/>
    <property type="project" value="TreeGrafter"/>
</dbReference>
<dbReference type="InterPro" id="IPR006104">
    <property type="entry name" value="Glyco_hydro_2_N"/>
</dbReference>
<evidence type="ECO:0000259" key="8">
    <source>
        <dbReference type="Pfam" id="PF02837"/>
    </source>
</evidence>
<dbReference type="PANTHER" id="PTHR46323">
    <property type="entry name" value="BETA-GALACTOSIDASE"/>
    <property type="match status" value="1"/>
</dbReference>
<dbReference type="SUPFAM" id="SSF49785">
    <property type="entry name" value="Galactose-binding domain-like"/>
    <property type="match status" value="1"/>
</dbReference>
<organism evidence="9 11">
    <name type="scientific">Bacteroides xylanisolvens</name>
    <dbReference type="NCBI Taxonomy" id="371601"/>
    <lineage>
        <taxon>Bacteria</taxon>
        <taxon>Pseudomonadati</taxon>
        <taxon>Bacteroidota</taxon>
        <taxon>Bacteroidia</taxon>
        <taxon>Bacteroidales</taxon>
        <taxon>Bacteroidaceae</taxon>
        <taxon>Bacteroides</taxon>
    </lineage>
</organism>
<name>A0A173ZMH7_9BACE</name>
<dbReference type="GO" id="GO:0009341">
    <property type="term" value="C:beta-galactosidase complex"/>
    <property type="evidence" value="ECO:0007669"/>
    <property type="project" value="TreeGrafter"/>
</dbReference>
<dbReference type="GO" id="GO:0004565">
    <property type="term" value="F:beta-galactosidase activity"/>
    <property type="evidence" value="ECO:0007669"/>
    <property type="project" value="UniProtKB-EC"/>
</dbReference>
<feature type="domain" description="Glycoside hydrolase family 2 immunoglobulin-like beta-sandwich" evidence="7">
    <location>
        <begin position="279"/>
        <end position="385"/>
    </location>
</feature>
<dbReference type="Proteomes" id="UP000183040">
    <property type="component" value="Unassembled WGS sequence"/>
</dbReference>
<dbReference type="InterPro" id="IPR006102">
    <property type="entry name" value="Ig-like_GH2"/>
</dbReference>
<evidence type="ECO:0000313" key="9">
    <source>
        <dbReference type="EMBL" id="SEA82460.1"/>
    </source>
</evidence>
<sequence length="1015" mass="115991">MDNISNPCSFVHHPSYKCILIQYSMYLYIFLFTKPLKSSTLAADFKIEMKNISILYIMKQLLVSIAIVFASILTVTGQNHSFSLSGKWNFQIDREDIGTKEQWFKKSLDDQINLPGSMPEKLKGDEVTARTRWTGSLYDSSYYFNPYMEKYRIEGQVKLPFFLTPDKHYIGVAWYQKKVTIPSNWKEERITLFLERPHIETTVWVNQQELGMQNSLCVPHVYDLTSAVTPGKTCLITIRIDNRIKEINVGPDSHSITDQTQGNWNGIVGRIELQATPKVHFEDIQIYPDLNNQKALVRMNIQSASSTKGDITLSAESFNTDTQHKVAPVQQSFHIRPGDNAIEMELPMGKDFLTWDEFNPALYKLTAKLTNGKQADIKQVQFGMRDFKIEGKWFYVNGRKTMLRGTVENCDFPLTGYAPMDVASWERVFRICRNYGLNHMRFHSFCPPEAAFIAADLVGFYLQPEGPSWPNHGPRLGNGQPIDKYLMDETIALTKEYGNYASYCMLACGNEPSGRWVAWVSKFVDYWKATDPRRVYTGASVGNSWQWQPHNEYHVKAGARGLSWAGAQPESKSDYRARIDTVKQPYVSHETGQWCVFPNFNEIRKYTGVNKAKNFEIFRDILNDNHMGGQSYDFMMASGKLQALCYKHEIEKTLRTPDYAGFQLLALNDYSGQGTALVGVLDVFFEEKGYINAEQFRRFCSPTVPLARIPKFVYANDETFHADIEVSHFGAAPLQGAKTSYTIKDKFGKVYAKGTVGTQTIPIGNLCALGSVDMNLKEIDTPQKLNLEVCIEGSDAVNDWDFWVYPAQVELTQGSVYTTDTLDEKAISVLKEGGNVLITAAGKIQYGKEVKQYFTPVFWNTSWFKMRPPHTTGIFLNEYHPLFREFPTEFHSNLQWWELLNKAQVMQFTDFPAEFQPTVQSIDTWFISRKIGMLFEANVLNGKLMMTSMDITSQPEKRIVARQMHKAILDYMNSDAFRPTEKISPELIQALFTKVAGDVKSYTKDSPDELKPKIN</sequence>
<protein>
    <recommendedName>
        <fullName evidence="3">beta-galactosidase</fullName>
        <ecNumber evidence="3">3.2.1.23</ecNumber>
    </recommendedName>
</protein>
<dbReference type="EC" id="3.2.1.23" evidence="3"/>
<dbReference type="InterPro" id="IPR013783">
    <property type="entry name" value="Ig-like_fold"/>
</dbReference>
<evidence type="ECO:0000256" key="2">
    <source>
        <dbReference type="ARBA" id="ARBA00007401"/>
    </source>
</evidence>
<evidence type="ECO:0000256" key="1">
    <source>
        <dbReference type="ARBA" id="ARBA00001412"/>
    </source>
</evidence>
<keyword evidence="4 9" id="KW-0378">Hydrolase</keyword>
<gene>
    <name evidence="9" type="ORF">SAMN04487924_11482</name>
    <name evidence="10" type="ORF">SAMN05216250_10366</name>
</gene>
<dbReference type="EMBL" id="FOUM01000003">
    <property type="protein sequence ID" value="SFM32077.1"/>
    <property type="molecule type" value="Genomic_DNA"/>
</dbReference>
<evidence type="ECO:0000256" key="4">
    <source>
        <dbReference type="ARBA" id="ARBA00022801"/>
    </source>
</evidence>
<dbReference type="InterPro" id="IPR017853">
    <property type="entry name" value="GH"/>
</dbReference>
<evidence type="ECO:0000256" key="6">
    <source>
        <dbReference type="SAM" id="Phobius"/>
    </source>
</evidence>
<keyword evidence="6" id="KW-0472">Membrane</keyword>
<dbReference type="Gene3D" id="3.20.20.80">
    <property type="entry name" value="Glycosidases"/>
    <property type="match status" value="1"/>
</dbReference>
<dbReference type="SUPFAM" id="SSF49303">
    <property type="entry name" value="beta-Galactosidase/glucuronidase domain"/>
    <property type="match status" value="1"/>
</dbReference>
<dbReference type="PANTHER" id="PTHR46323:SF2">
    <property type="entry name" value="BETA-GALACTOSIDASE"/>
    <property type="match status" value="1"/>
</dbReference>
<dbReference type="InterPro" id="IPR050347">
    <property type="entry name" value="Bact_Beta-galactosidase"/>
</dbReference>
<feature type="domain" description="Glycosyl hydrolases family 2 sugar binding" evidence="8">
    <location>
        <begin position="83"/>
        <end position="277"/>
    </location>
</feature>
<evidence type="ECO:0000313" key="12">
    <source>
        <dbReference type="Proteomes" id="UP000183766"/>
    </source>
</evidence>
<comment type="catalytic activity">
    <reaction evidence="1">
        <text>Hydrolysis of terminal non-reducing beta-D-galactose residues in beta-D-galactosides.</text>
        <dbReference type="EC" id="3.2.1.23"/>
    </reaction>
</comment>
<reference evidence="11 12" key="1">
    <citation type="submission" date="2016-10" db="EMBL/GenBank/DDBJ databases">
        <authorList>
            <person name="de Groot N.N."/>
        </authorList>
    </citation>
    <scope>NUCLEOTIDE SEQUENCE [LARGE SCALE GENOMIC DNA]</scope>
    <source>
        <strain evidence="10 12">NLAE-zl-C202</strain>
        <strain evidence="9 11">NLAE-zl-G339</strain>
    </source>
</reference>
<dbReference type="Pfam" id="PF00703">
    <property type="entry name" value="Glyco_hydro_2"/>
    <property type="match status" value="1"/>
</dbReference>
<evidence type="ECO:0000259" key="7">
    <source>
        <dbReference type="Pfam" id="PF00703"/>
    </source>
</evidence>
<dbReference type="EMBL" id="FNRP01000014">
    <property type="protein sequence ID" value="SEA82460.1"/>
    <property type="molecule type" value="Genomic_DNA"/>
</dbReference>
<evidence type="ECO:0000256" key="3">
    <source>
        <dbReference type="ARBA" id="ARBA00012756"/>
    </source>
</evidence>
<dbReference type="Gene3D" id="2.60.40.10">
    <property type="entry name" value="Immunoglobulins"/>
    <property type="match status" value="1"/>
</dbReference>
<proteinExistence type="inferred from homology"/>
<keyword evidence="5" id="KW-0326">Glycosidase</keyword>
<feature type="transmembrane region" description="Helical" evidence="6">
    <location>
        <begin position="14"/>
        <end position="33"/>
    </location>
</feature>
<evidence type="ECO:0000313" key="11">
    <source>
        <dbReference type="Proteomes" id="UP000183040"/>
    </source>
</evidence>
<dbReference type="InterPro" id="IPR008979">
    <property type="entry name" value="Galactose-bd-like_sf"/>
</dbReference>
<evidence type="ECO:0000313" key="10">
    <source>
        <dbReference type="EMBL" id="SFM32077.1"/>
    </source>
</evidence>